<keyword evidence="2" id="KW-1185">Reference proteome</keyword>
<accession>A0ABP2CD58</accession>
<organism evidence="1 2">
    <name type="scientific">Sporomusa sphaeroides DSM 2875</name>
    <dbReference type="NCBI Taxonomy" id="1337886"/>
    <lineage>
        <taxon>Bacteria</taxon>
        <taxon>Bacillati</taxon>
        <taxon>Bacillota</taxon>
        <taxon>Negativicutes</taxon>
        <taxon>Selenomonadales</taxon>
        <taxon>Sporomusaceae</taxon>
        <taxon>Sporomusa</taxon>
    </lineage>
</organism>
<gene>
    <name evidence="1" type="ORF">SSPH_04638</name>
</gene>
<evidence type="ECO:0000313" key="1">
    <source>
        <dbReference type="EMBL" id="CVK21917.1"/>
    </source>
</evidence>
<comment type="caution">
    <text evidence="1">The sequence shown here is derived from an EMBL/GenBank/DDBJ whole genome shotgun (WGS) entry which is preliminary data.</text>
</comment>
<protein>
    <submittedName>
        <fullName evidence="1">Uncharacterized protein</fullName>
    </submittedName>
</protein>
<reference evidence="1 2" key="1">
    <citation type="submission" date="2016-01" db="EMBL/GenBank/DDBJ databases">
        <authorList>
            <person name="Brown R."/>
        </authorList>
    </citation>
    <scope>NUCLEOTIDE SEQUENCE [LARGE SCALE GENOMIC DNA]</scope>
    <source>
        <strain evidence="1">Sporomusa sphaeroides DSM 2875</strain>
    </source>
</reference>
<dbReference type="EMBL" id="FCOW01000058">
    <property type="protein sequence ID" value="CVK21917.1"/>
    <property type="molecule type" value="Genomic_DNA"/>
</dbReference>
<evidence type="ECO:0000313" key="2">
    <source>
        <dbReference type="Proteomes" id="UP000245702"/>
    </source>
</evidence>
<sequence length="203" mass="21268">MVIGVGNGLPDFFGFVVFVEGADRTDGYALAAVDAGAVLERPVEGGGDFVVYRPVGGVDGADGLDFLAHFDAAAAFDAFGHVADDDAVGGFDRDLFGLVFKQGLSYAKVTGQLLEFTVGVSDALEAVLGMFGQYEFKHVFSGLADSRAVGDEFGAVPDFVAAGGFEFFLAFKLDYAQTAGSTHFKVRMVAEYGNVDADHFGGI</sequence>
<proteinExistence type="predicted"/>
<dbReference type="Proteomes" id="UP000245702">
    <property type="component" value="Unassembled WGS sequence"/>
</dbReference>
<name>A0ABP2CD58_9FIRM</name>